<organism evidence="3 4">
    <name type="scientific">Candidatus Wildermuthbacteria bacterium RIFCSPLOWO2_02_FULL_47_9c</name>
    <dbReference type="NCBI Taxonomy" id="1802466"/>
    <lineage>
        <taxon>Bacteria</taxon>
        <taxon>Candidatus Wildermuthiibacteriota</taxon>
    </lineage>
</organism>
<dbReference type="GO" id="GO:0006508">
    <property type="term" value="P:proteolysis"/>
    <property type="evidence" value="ECO:0007669"/>
    <property type="project" value="InterPro"/>
</dbReference>
<keyword evidence="1" id="KW-1133">Transmembrane helix</keyword>
<evidence type="ECO:0000313" key="3">
    <source>
        <dbReference type="EMBL" id="OHA76290.1"/>
    </source>
</evidence>
<evidence type="ECO:0000259" key="2">
    <source>
        <dbReference type="Pfam" id="PF01364"/>
    </source>
</evidence>
<reference evidence="3 4" key="1">
    <citation type="journal article" date="2016" name="Nat. Commun.">
        <title>Thousands of microbial genomes shed light on interconnected biogeochemical processes in an aquifer system.</title>
        <authorList>
            <person name="Anantharaman K."/>
            <person name="Brown C.T."/>
            <person name="Hug L.A."/>
            <person name="Sharon I."/>
            <person name="Castelle C.J."/>
            <person name="Probst A.J."/>
            <person name="Thomas B.C."/>
            <person name="Singh A."/>
            <person name="Wilkins M.J."/>
            <person name="Karaoz U."/>
            <person name="Brodie E.L."/>
            <person name="Williams K.H."/>
            <person name="Hubbard S.S."/>
            <person name="Banfield J.F."/>
        </authorList>
    </citation>
    <scope>NUCLEOTIDE SEQUENCE [LARGE SCALE GENOMIC DNA]</scope>
</reference>
<dbReference type="GO" id="GO:0008234">
    <property type="term" value="F:cysteine-type peptidase activity"/>
    <property type="evidence" value="ECO:0007669"/>
    <property type="project" value="InterPro"/>
</dbReference>
<name>A0A1G2RTW4_9BACT</name>
<dbReference type="EMBL" id="MHUL01000036">
    <property type="protein sequence ID" value="OHA76290.1"/>
    <property type="molecule type" value="Genomic_DNA"/>
</dbReference>
<keyword evidence="1" id="KW-0812">Transmembrane</keyword>
<dbReference type="Proteomes" id="UP000178222">
    <property type="component" value="Unassembled WGS sequence"/>
</dbReference>
<sequence length="794" mass="88983">MISEELINYIRNEVNRGIGKNEIKNTLRNSGWSETDLDEAIKVVMLQSINTISPSVPKTSHKKLAISILFLCLILGGSAYAYYWYFTKNNKATSNKNTSTIANAPDNQNSGLKVLFNQEVKSKSAINPSSVFMLGVSSENGEIDWKTIFEVSSISKISPILLVENKGKLDDFSPKLFIQQYSPQKIYTYNYQYDDQKSEKLQADNINAKLYSSSNFVVISNGEDYASSIVAASFAARFNIPIFFTPLKSEERNLIKSWSAKSIGIGVAENADHTLTVNEANDLLKKDSDYLILTTSDDLTKTSNPRFSLVAPILAGGRDGVILNVKNPTRESVKQAVSQATQNGFHPAYLVSVGNENNFPFLQFNIVPQGTLYNQDDDHQYFVNLYYWADYNNSNEYVPDASVGAITGYSVSDASSLIARSLFYEKISKSDKVITWSPYSSGDPALRQNAAKIDPVLNNDFTKKYLSNLKDYNSLADKTTVVTELKDSSVFVYSGHSWRNILGNISVTEMPVFNNPTFIFAFGCAVLEPWNPGTLEANRGSPIVGYEAIKNGAVGLLGSAEISFVASDLYFGSDQRMLVQNALTMPIGQGQFLTSRMSDAYFLYTTGKQNPEGNNYYYKSYNYLLGDPKLKLKVTSNFTPNIVTDNRIRMDFESKSKLEKFVAVKGGGYTMCSVDEKSCSDLLRDRPRDATEFNFPILLDSYVYSADLAFESSDSFYGRTQLRFFTEDKIREINTLSDSGSKPEPTYKYIGQYCFDFGEKKYCPNLLLYLHYGSMNTQTKEISIPKYLDLNFVF</sequence>
<proteinExistence type="predicted"/>
<feature type="transmembrane region" description="Helical" evidence="1">
    <location>
        <begin position="64"/>
        <end position="85"/>
    </location>
</feature>
<dbReference type="Pfam" id="PF01364">
    <property type="entry name" value="Peptidase_C25"/>
    <property type="match status" value="1"/>
</dbReference>
<comment type="caution">
    <text evidence="3">The sequence shown here is derived from an EMBL/GenBank/DDBJ whole genome shotgun (WGS) entry which is preliminary data.</text>
</comment>
<evidence type="ECO:0000313" key="4">
    <source>
        <dbReference type="Proteomes" id="UP000178222"/>
    </source>
</evidence>
<keyword evidence="1" id="KW-0472">Membrane</keyword>
<dbReference type="AlphaFoldDB" id="A0A1G2RTW4"/>
<protein>
    <recommendedName>
        <fullName evidence="2">Gingipain domain-containing protein</fullName>
    </recommendedName>
</protein>
<evidence type="ECO:0000256" key="1">
    <source>
        <dbReference type="SAM" id="Phobius"/>
    </source>
</evidence>
<dbReference type="InterPro" id="IPR029030">
    <property type="entry name" value="Caspase-like_dom_sf"/>
</dbReference>
<dbReference type="InterPro" id="IPR001769">
    <property type="entry name" value="Gingipain"/>
</dbReference>
<dbReference type="SUPFAM" id="SSF52129">
    <property type="entry name" value="Caspase-like"/>
    <property type="match status" value="1"/>
</dbReference>
<feature type="domain" description="Gingipain" evidence="2">
    <location>
        <begin position="330"/>
        <end position="632"/>
    </location>
</feature>
<gene>
    <name evidence="3" type="ORF">A3J30_01005</name>
</gene>
<accession>A0A1G2RTW4</accession>